<dbReference type="InterPro" id="IPR006365">
    <property type="entry name" value="Cbl_synth_CobL"/>
</dbReference>
<accession>A0ABR7Z7U2</accession>
<dbReference type="CDD" id="cd11644">
    <property type="entry name" value="Precorrin-6Y-MT"/>
    <property type="match status" value="1"/>
</dbReference>
<feature type="domain" description="Tetrapyrrole methylase" evidence="6">
    <location>
        <begin position="5"/>
        <end position="186"/>
    </location>
</feature>
<dbReference type="Gene3D" id="3.40.50.150">
    <property type="entry name" value="Vaccinia Virus protein VP39"/>
    <property type="match status" value="1"/>
</dbReference>
<dbReference type="InterPro" id="IPR035996">
    <property type="entry name" value="4pyrrol_Methylase_sf"/>
</dbReference>
<evidence type="ECO:0000256" key="4">
    <source>
        <dbReference type="ARBA" id="ARBA00022679"/>
    </source>
</evidence>
<keyword evidence="8" id="KW-1185">Reference proteome</keyword>
<dbReference type="InterPro" id="IPR012818">
    <property type="entry name" value="CbiE"/>
</dbReference>
<evidence type="ECO:0000313" key="7">
    <source>
        <dbReference type="EMBL" id="MBD1601529.1"/>
    </source>
</evidence>
<dbReference type="Gene3D" id="3.30.950.10">
    <property type="entry name" value="Methyltransferase, Cobalt-precorrin-4 Transmethylase, Domain 2"/>
    <property type="match status" value="1"/>
</dbReference>
<dbReference type="Gene3D" id="3.40.1010.10">
    <property type="entry name" value="Cobalt-precorrin-4 Transmethylase, Domain 1"/>
    <property type="match status" value="1"/>
</dbReference>
<evidence type="ECO:0000256" key="5">
    <source>
        <dbReference type="ARBA" id="ARBA00022691"/>
    </source>
</evidence>
<dbReference type="NCBIfam" id="TIGR02469">
    <property type="entry name" value="CbiT"/>
    <property type="match status" value="1"/>
</dbReference>
<evidence type="ECO:0000259" key="6">
    <source>
        <dbReference type="Pfam" id="PF00590"/>
    </source>
</evidence>
<comment type="pathway">
    <text evidence="1">Cofactor biosynthesis; adenosylcobalamin biosynthesis.</text>
</comment>
<dbReference type="InterPro" id="IPR014776">
    <property type="entry name" value="4pyrrole_Mease_sub2"/>
</dbReference>
<evidence type="ECO:0000256" key="2">
    <source>
        <dbReference type="ARBA" id="ARBA00022573"/>
    </source>
</evidence>
<dbReference type="PANTHER" id="PTHR43182">
    <property type="entry name" value="COBALT-PRECORRIN-6B C(15)-METHYLTRANSFERASE (DECARBOXYLATING)"/>
    <property type="match status" value="1"/>
</dbReference>
<evidence type="ECO:0000256" key="3">
    <source>
        <dbReference type="ARBA" id="ARBA00022603"/>
    </source>
</evidence>
<gene>
    <name evidence="7" type="primary">cbiE</name>
    <name evidence="7" type="ORF">HAQ05_22890</name>
</gene>
<dbReference type="CDD" id="cd02440">
    <property type="entry name" value="AdoMet_MTases"/>
    <property type="match status" value="1"/>
</dbReference>
<sequence>MSAWLTIVGIGEDGYSGLGKLARRALLGALRVYGSDRQLALLPRCISGERLAWPSPFSLAPVLAARGEPVCVLASGDPMLHGVGASLARALPIGEMAILPAPSSCSLAAARLGWPLAECSIVSLVAKPLQRLSAELYSGQRLLLLSNDEHTPGQVAELLCERGFGASEMTVFEHLGGPAERRQHGQAQHWPAVPAARLNLVAVECRAVAGAMRLARLPGLPDAAFHHDGQITKRDVRAITLARLAPQPGELLWDVGAGAGSVGIEWMRSHPACRAIAIEANPMRQGYIVHNREVLGVPGLQLVTGHAPQALAGLPAPDAVFIGGGVTVPGMLETCWRLLKPGGRLVANAVTVQSEMALVAWRDRHGGELARLQLAHAHPLGSFDTWRQALPVTLLEQVKPGDA</sequence>
<dbReference type="PANTHER" id="PTHR43182:SF1">
    <property type="entry name" value="COBALT-PRECORRIN-7 C(5)-METHYLTRANSFERASE"/>
    <property type="match status" value="1"/>
</dbReference>
<dbReference type="NCBIfam" id="TIGR02467">
    <property type="entry name" value="CbiE"/>
    <property type="match status" value="1"/>
</dbReference>
<dbReference type="Proteomes" id="UP000805841">
    <property type="component" value="Unassembled WGS sequence"/>
</dbReference>
<keyword evidence="2" id="KW-0169">Cobalamin biosynthesis</keyword>
<dbReference type="InterPro" id="IPR014008">
    <property type="entry name" value="Cbl_synth_MTase_CbiT"/>
</dbReference>
<keyword evidence="5" id="KW-0949">S-adenosyl-L-methionine</keyword>
<dbReference type="SUPFAM" id="SSF53335">
    <property type="entry name" value="S-adenosyl-L-methionine-dependent methyltransferases"/>
    <property type="match status" value="1"/>
</dbReference>
<dbReference type="EMBL" id="JAAOCA010000036">
    <property type="protein sequence ID" value="MBD1601529.1"/>
    <property type="molecule type" value="Genomic_DNA"/>
</dbReference>
<dbReference type="Pfam" id="PF00590">
    <property type="entry name" value="TP_methylase"/>
    <property type="match status" value="1"/>
</dbReference>
<reference evidence="7 8" key="1">
    <citation type="journal article" date="2020" name="Insects">
        <title>Bacteria Belonging to Pseudomonas typographi sp. nov. from the Bark Beetle Ips typographus Have Genomic Potential to Aid in the Host Ecology.</title>
        <authorList>
            <person name="Peral-Aranega E."/>
            <person name="Saati-Santamaria Z."/>
            <person name="Kolarik M."/>
            <person name="Rivas R."/>
            <person name="Garcia-Fraile P."/>
        </authorList>
    </citation>
    <scope>NUCLEOTIDE SEQUENCE [LARGE SCALE GENOMIC DNA]</scope>
    <source>
        <strain evidence="7 8">CA3A</strain>
    </source>
</reference>
<dbReference type="InterPro" id="IPR014777">
    <property type="entry name" value="4pyrrole_Mease_sub1"/>
</dbReference>
<keyword evidence="3" id="KW-0489">Methyltransferase</keyword>
<dbReference type="InterPro" id="IPR029063">
    <property type="entry name" value="SAM-dependent_MTases_sf"/>
</dbReference>
<dbReference type="InterPro" id="IPR050714">
    <property type="entry name" value="Cobalamin_biosynth_MTase"/>
</dbReference>
<dbReference type="RefSeq" id="WP_190424940.1">
    <property type="nucleotide sequence ID" value="NZ_JAAOCA010000036.1"/>
</dbReference>
<evidence type="ECO:0000313" key="8">
    <source>
        <dbReference type="Proteomes" id="UP000805841"/>
    </source>
</evidence>
<name>A0ABR7Z7U2_9PSED</name>
<comment type="caution">
    <text evidence="7">The sequence shown here is derived from an EMBL/GenBank/DDBJ whole genome shotgun (WGS) entry which is preliminary data.</text>
</comment>
<dbReference type="PIRSF" id="PIRSF036428">
    <property type="entry name" value="CobL"/>
    <property type="match status" value="1"/>
</dbReference>
<dbReference type="InterPro" id="IPR000878">
    <property type="entry name" value="4pyrrol_Mease"/>
</dbReference>
<dbReference type="SUPFAM" id="SSF53790">
    <property type="entry name" value="Tetrapyrrole methylase"/>
    <property type="match status" value="1"/>
</dbReference>
<keyword evidence="4" id="KW-0808">Transferase</keyword>
<evidence type="ECO:0000256" key="1">
    <source>
        <dbReference type="ARBA" id="ARBA00004953"/>
    </source>
</evidence>
<organism evidence="7 8">
    <name type="scientific">Pseudomonas typographi</name>
    <dbReference type="NCBI Taxonomy" id="2715964"/>
    <lineage>
        <taxon>Bacteria</taxon>
        <taxon>Pseudomonadati</taxon>
        <taxon>Pseudomonadota</taxon>
        <taxon>Gammaproteobacteria</taxon>
        <taxon>Pseudomonadales</taxon>
        <taxon>Pseudomonadaceae</taxon>
        <taxon>Pseudomonas</taxon>
    </lineage>
</organism>
<protein>
    <submittedName>
        <fullName evidence="7">Precorrin-6y C5,15-methyltransferase (Decarboxylating) subunit CbiE</fullName>
    </submittedName>
</protein>
<proteinExistence type="predicted"/>